<dbReference type="Gene3D" id="1.10.238.160">
    <property type="match status" value="1"/>
</dbReference>
<keyword evidence="2" id="KW-1185">Reference proteome</keyword>
<gene>
    <name evidence="1" type="ORF">EI168_09685</name>
</gene>
<sequence>MTAQAQTALIILRRKQVEARTGLARSTIYQHVRAGTFPAPISLGAKSVGWLSTEVDAWIEARIGDSRKA</sequence>
<dbReference type="PANTHER" id="PTHR36154">
    <property type="entry name" value="DNA-BINDING TRANSCRIPTIONAL ACTIVATOR ALPA"/>
    <property type="match status" value="1"/>
</dbReference>
<name>A0ABR9F1P7_9GAMM</name>
<evidence type="ECO:0000313" key="2">
    <source>
        <dbReference type="Proteomes" id="UP001645039"/>
    </source>
</evidence>
<dbReference type="PANTHER" id="PTHR36154:SF1">
    <property type="entry name" value="DNA-BINDING TRANSCRIPTIONAL ACTIVATOR ALPA"/>
    <property type="match status" value="1"/>
</dbReference>
<dbReference type="Proteomes" id="UP001645039">
    <property type="component" value="Unassembled WGS sequence"/>
</dbReference>
<protein>
    <submittedName>
        <fullName evidence="1">AlpA family transcriptional regulator</fullName>
    </submittedName>
</protein>
<dbReference type="InterPro" id="IPR010260">
    <property type="entry name" value="AlpA"/>
</dbReference>
<evidence type="ECO:0000313" key="1">
    <source>
        <dbReference type="EMBL" id="MBE0400379.1"/>
    </source>
</evidence>
<proteinExistence type="predicted"/>
<dbReference type="Pfam" id="PF05930">
    <property type="entry name" value="Phage_AlpA"/>
    <property type="match status" value="1"/>
</dbReference>
<comment type="caution">
    <text evidence="1">The sequence shown here is derived from an EMBL/GenBank/DDBJ whole genome shotgun (WGS) entry which is preliminary data.</text>
</comment>
<organism evidence="1 2">
    <name type="scientific">Halomonas casei</name>
    <dbReference type="NCBI Taxonomy" id="2742613"/>
    <lineage>
        <taxon>Bacteria</taxon>
        <taxon>Pseudomonadati</taxon>
        <taxon>Pseudomonadota</taxon>
        <taxon>Gammaproteobacteria</taxon>
        <taxon>Oceanospirillales</taxon>
        <taxon>Halomonadaceae</taxon>
        <taxon>Halomonas</taxon>
    </lineage>
</organism>
<dbReference type="InterPro" id="IPR052931">
    <property type="entry name" value="Prophage_regulatory_activator"/>
</dbReference>
<accession>A0ABR9F1P7</accession>
<dbReference type="RefSeq" id="WP_096276699.1">
    <property type="nucleotide sequence ID" value="NZ_CP189763.1"/>
</dbReference>
<dbReference type="EMBL" id="RRZD01000007">
    <property type="protein sequence ID" value="MBE0400379.1"/>
    <property type="molecule type" value="Genomic_DNA"/>
</dbReference>
<reference evidence="1 2" key="1">
    <citation type="submission" date="2020-07" db="EMBL/GenBank/DDBJ databases">
        <title>Halophilic bacteria isolated from french cheeses.</title>
        <authorList>
            <person name="Kothe C.I."/>
            <person name="Farah-Kraiem B."/>
            <person name="Renault P."/>
            <person name="Dridi B."/>
        </authorList>
    </citation>
    <scope>NUCLEOTIDE SEQUENCE [LARGE SCALE GENOMIC DNA]</scope>
    <source>
        <strain evidence="1 2">FME1</strain>
    </source>
</reference>